<accession>A0A4Q4ZFT0</accession>
<feature type="chain" id="PRO_5038356886" description="Peptidase MA-like domain-containing protein" evidence="1">
    <location>
        <begin position="21"/>
        <end position="410"/>
    </location>
</feature>
<evidence type="ECO:0000256" key="1">
    <source>
        <dbReference type="SAM" id="SignalP"/>
    </source>
</evidence>
<evidence type="ECO:0000313" key="3">
    <source>
        <dbReference type="Proteomes" id="UP000295198"/>
    </source>
</evidence>
<dbReference type="OrthoDB" id="5242307at2"/>
<feature type="signal peptide" evidence="1">
    <location>
        <begin position="1"/>
        <end position="20"/>
    </location>
</feature>
<protein>
    <recommendedName>
        <fullName evidence="4">Peptidase MA-like domain-containing protein</fullName>
    </recommendedName>
</protein>
<proteinExistence type="predicted"/>
<keyword evidence="3" id="KW-1185">Reference proteome</keyword>
<dbReference type="Proteomes" id="UP000295198">
    <property type="component" value="Unassembled WGS sequence"/>
</dbReference>
<sequence>MLPALLLALALLTGLLGACSALETDAAHGPTASADLKGEVRALLQRHARAVRTGAMAMFLDDVDGSRPAFHARQKRYFRNLQELPLARFGWKVPDGSVTETADGLRAVVTQRMKLRGYDAVPVTTPQALTFVRDDEGRLLLSGDRDPEFAERYGVDPSPWDLERIHVREGDGVLGIFDAGSLDSADRTVAAVERGIAAVDAEVPLPWPGAVVVYALGDRTLIDSIDNLPGGDPDRLDGVAFPVRASPSNRALASTRFLLHPRMVDRDGELRDRLIRHELTHVALGLRDDRVPTWLSEGLAEYVSVQPVPTYRRMIARAAFERARAGVTRLPRNRTFNGPESGAHYGIAWYACEYVAATYGEDALWRLFDAMRAGDGTREKGQDRVLRRVLGIDGHQLARGAADKITATFG</sequence>
<keyword evidence="1" id="KW-0732">Signal</keyword>
<name>A0A4Q4ZFT0_9ACTN</name>
<gene>
    <name evidence="2" type="ORF">EKO23_07065</name>
</gene>
<organism evidence="2 3">
    <name type="scientific">Nocardioides guangzhouensis</name>
    <dbReference type="NCBI Taxonomy" id="2497878"/>
    <lineage>
        <taxon>Bacteria</taxon>
        <taxon>Bacillati</taxon>
        <taxon>Actinomycetota</taxon>
        <taxon>Actinomycetes</taxon>
        <taxon>Propionibacteriales</taxon>
        <taxon>Nocardioidaceae</taxon>
        <taxon>Nocardioides</taxon>
    </lineage>
</organism>
<dbReference type="RefSeq" id="WP_134715617.1">
    <property type="nucleotide sequence ID" value="NZ_SDKM01000008.1"/>
</dbReference>
<evidence type="ECO:0008006" key="4">
    <source>
        <dbReference type="Google" id="ProtNLM"/>
    </source>
</evidence>
<evidence type="ECO:0000313" key="2">
    <source>
        <dbReference type="EMBL" id="RYP87030.1"/>
    </source>
</evidence>
<comment type="caution">
    <text evidence="2">The sequence shown here is derived from an EMBL/GenBank/DDBJ whole genome shotgun (WGS) entry which is preliminary data.</text>
</comment>
<reference evidence="2 3" key="1">
    <citation type="submission" date="2019-01" db="EMBL/GenBank/DDBJ databases">
        <title>Nocardioides guangzhouensis sp. nov., an actinobacterium isolated from soil.</title>
        <authorList>
            <person name="Fu Y."/>
            <person name="Cai Y."/>
            <person name="Lin Z."/>
            <person name="Chen P."/>
        </authorList>
    </citation>
    <scope>NUCLEOTIDE SEQUENCE [LARGE SCALE GENOMIC DNA]</scope>
    <source>
        <strain evidence="2 3">130</strain>
    </source>
</reference>
<dbReference type="EMBL" id="SDKM01000008">
    <property type="protein sequence ID" value="RYP87030.1"/>
    <property type="molecule type" value="Genomic_DNA"/>
</dbReference>
<dbReference type="AlphaFoldDB" id="A0A4Q4ZFT0"/>